<gene>
    <name evidence="3" type="ORF">GT347_06325</name>
</gene>
<dbReference type="AlphaFoldDB" id="A0A857J441"/>
<dbReference type="SUPFAM" id="SSF51735">
    <property type="entry name" value="NAD(P)-binding Rossmann-fold domains"/>
    <property type="match status" value="1"/>
</dbReference>
<dbReference type="RefSeq" id="WP_160551156.1">
    <property type="nucleotide sequence ID" value="NZ_CP047650.1"/>
</dbReference>
<dbReference type="EMBL" id="CP047650">
    <property type="protein sequence ID" value="QHI97638.1"/>
    <property type="molecule type" value="Genomic_DNA"/>
</dbReference>
<evidence type="ECO:0000256" key="2">
    <source>
        <dbReference type="RuleBase" id="RU000363"/>
    </source>
</evidence>
<dbReference type="CDD" id="cd05233">
    <property type="entry name" value="SDR_c"/>
    <property type="match status" value="1"/>
</dbReference>
<accession>A0A857J441</accession>
<evidence type="ECO:0000313" key="3">
    <source>
        <dbReference type="EMBL" id="QHI97638.1"/>
    </source>
</evidence>
<dbReference type="PRINTS" id="PR00081">
    <property type="entry name" value="GDHRDH"/>
</dbReference>
<evidence type="ECO:0000313" key="4">
    <source>
        <dbReference type="Proteomes" id="UP000464787"/>
    </source>
</evidence>
<evidence type="ECO:0000256" key="1">
    <source>
        <dbReference type="ARBA" id="ARBA00006484"/>
    </source>
</evidence>
<dbReference type="InterPro" id="IPR050259">
    <property type="entry name" value="SDR"/>
</dbReference>
<dbReference type="KEGG" id="xyk:GT347_06325"/>
<dbReference type="PANTHER" id="PTHR42879:SF2">
    <property type="entry name" value="3-OXOACYL-[ACYL-CARRIER-PROTEIN] REDUCTASE FABG"/>
    <property type="match status" value="1"/>
</dbReference>
<reference evidence="3 4" key="1">
    <citation type="submission" date="2020-01" db="EMBL/GenBank/DDBJ databases">
        <title>Genome sequencing of strain KACC 21265.</title>
        <authorList>
            <person name="Heo J."/>
            <person name="Kim S.-J."/>
            <person name="Kim J.-S."/>
            <person name="Hong S.-B."/>
            <person name="Kwon S.-W."/>
        </authorList>
    </citation>
    <scope>NUCLEOTIDE SEQUENCE [LARGE SCALE GENOMIC DNA]</scope>
    <source>
        <strain evidence="3 4">KACC 21265</strain>
    </source>
</reference>
<organism evidence="3 4">
    <name type="scientific">Xylophilus rhododendri</name>
    <dbReference type="NCBI Taxonomy" id="2697032"/>
    <lineage>
        <taxon>Bacteria</taxon>
        <taxon>Pseudomonadati</taxon>
        <taxon>Pseudomonadota</taxon>
        <taxon>Betaproteobacteria</taxon>
        <taxon>Burkholderiales</taxon>
        <taxon>Xylophilus</taxon>
    </lineage>
</organism>
<protein>
    <submittedName>
        <fullName evidence="3">SDR family NAD(P)-dependent oxidoreductase</fullName>
    </submittedName>
</protein>
<dbReference type="PANTHER" id="PTHR42879">
    <property type="entry name" value="3-OXOACYL-(ACYL-CARRIER-PROTEIN) REDUCTASE"/>
    <property type="match status" value="1"/>
</dbReference>
<dbReference type="InterPro" id="IPR036291">
    <property type="entry name" value="NAD(P)-bd_dom_sf"/>
</dbReference>
<dbReference type="Pfam" id="PF00106">
    <property type="entry name" value="adh_short"/>
    <property type="match status" value="1"/>
</dbReference>
<keyword evidence="4" id="KW-1185">Reference proteome</keyword>
<dbReference type="InterPro" id="IPR002347">
    <property type="entry name" value="SDR_fam"/>
</dbReference>
<name>A0A857J441_9BURK</name>
<dbReference type="PRINTS" id="PR00080">
    <property type="entry name" value="SDRFAMILY"/>
</dbReference>
<comment type="similarity">
    <text evidence="1 2">Belongs to the short-chain dehydrogenases/reductases (SDR) family.</text>
</comment>
<sequence>MNAPASEPLRPVALVTGASSGTGRDIAIALAEDGCNVGLLGRRTAALEATAERIRALGREACVLTADVCDENSVSAVLEQFLVWSGGAVHVLVNAAGIPGPLGDNVGQLQLTDFDAVMATNLRGPFLTMSRLLPVMCGQGYGRVVNIGGTHGMRGRAGRASYATSKWALRGLTRSAALEVGAHGVTANVVAPGAIAVERMRQRWADQAVEEGVSESVVLERYVQAMGMALQRPNETADVVATVRFLVGEGGRNITGQEIVVDGGVIV</sequence>
<dbReference type="FunFam" id="3.40.50.720:FF:000084">
    <property type="entry name" value="Short-chain dehydrogenase reductase"/>
    <property type="match status" value="1"/>
</dbReference>
<proteinExistence type="inferred from homology"/>
<dbReference type="Gene3D" id="3.40.50.720">
    <property type="entry name" value="NAD(P)-binding Rossmann-like Domain"/>
    <property type="match status" value="1"/>
</dbReference>
<dbReference type="Proteomes" id="UP000464787">
    <property type="component" value="Chromosome"/>
</dbReference>